<proteinExistence type="predicted"/>
<keyword evidence="1" id="KW-0812">Transmembrane</keyword>
<keyword evidence="1" id="KW-1133">Transmembrane helix</keyword>
<organism evidence="2 3">
    <name type="scientific">Glossina austeni</name>
    <name type="common">Savannah tsetse fly</name>
    <dbReference type="NCBI Taxonomy" id="7395"/>
    <lineage>
        <taxon>Eukaryota</taxon>
        <taxon>Metazoa</taxon>
        <taxon>Ecdysozoa</taxon>
        <taxon>Arthropoda</taxon>
        <taxon>Hexapoda</taxon>
        <taxon>Insecta</taxon>
        <taxon>Pterygota</taxon>
        <taxon>Neoptera</taxon>
        <taxon>Endopterygota</taxon>
        <taxon>Diptera</taxon>
        <taxon>Brachycera</taxon>
        <taxon>Muscomorpha</taxon>
        <taxon>Hippoboscoidea</taxon>
        <taxon>Glossinidae</taxon>
        <taxon>Glossina</taxon>
    </lineage>
</organism>
<reference evidence="2" key="1">
    <citation type="submission" date="2020-05" db="UniProtKB">
        <authorList>
            <consortium name="EnsemblMetazoa"/>
        </authorList>
    </citation>
    <scope>IDENTIFICATION</scope>
    <source>
        <strain evidence="2">TTRI</strain>
    </source>
</reference>
<dbReference type="EnsemblMetazoa" id="GAUT020849-RA">
    <property type="protein sequence ID" value="GAUT020849-PA"/>
    <property type="gene ID" value="GAUT020849"/>
</dbReference>
<name>A0A1A9UZK1_GLOAU</name>
<evidence type="ECO:0000313" key="3">
    <source>
        <dbReference type="Proteomes" id="UP000078200"/>
    </source>
</evidence>
<protein>
    <recommendedName>
        <fullName evidence="4">Transmembrane protein</fullName>
    </recommendedName>
</protein>
<dbReference type="AlphaFoldDB" id="A0A1A9UZK1"/>
<keyword evidence="3" id="KW-1185">Reference proteome</keyword>
<evidence type="ECO:0000313" key="2">
    <source>
        <dbReference type="EnsemblMetazoa" id="GAUT020849-PA"/>
    </source>
</evidence>
<evidence type="ECO:0008006" key="4">
    <source>
        <dbReference type="Google" id="ProtNLM"/>
    </source>
</evidence>
<evidence type="ECO:0000256" key="1">
    <source>
        <dbReference type="SAM" id="Phobius"/>
    </source>
</evidence>
<sequence length="102" mass="11204">MGDDNVVEMHNVVVICTIVLVVVNELLITKPQTTTIQSNEFSSSSGGEVLCLSRINLDSLISFIFGLHLHCILPLAINGCSSSPKEIYKDMFELPPIRSLDE</sequence>
<feature type="transmembrane region" description="Helical" evidence="1">
    <location>
        <begin position="12"/>
        <end position="28"/>
    </location>
</feature>
<accession>A0A1A9UZK1</accession>
<keyword evidence="1" id="KW-0472">Membrane</keyword>
<dbReference type="VEuPathDB" id="VectorBase:GAUT020849"/>
<dbReference type="Proteomes" id="UP000078200">
    <property type="component" value="Unassembled WGS sequence"/>
</dbReference>